<evidence type="ECO:0000256" key="7">
    <source>
        <dbReference type="PIRNR" id="PIRNR001093"/>
    </source>
</evidence>
<dbReference type="Gene3D" id="3.30.379.10">
    <property type="entry name" value="Chitobiase/beta-hexosaminidase domain 2-like"/>
    <property type="match status" value="1"/>
</dbReference>
<dbReference type="InterPro" id="IPR025705">
    <property type="entry name" value="Beta_hexosaminidase_sua/sub"/>
</dbReference>
<dbReference type="SUPFAM" id="SSF55545">
    <property type="entry name" value="beta-N-acetylhexosaminidase-like domain"/>
    <property type="match status" value="1"/>
</dbReference>
<dbReference type="InterPro" id="IPR017853">
    <property type="entry name" value="GH"/>
</dbReference>
<accession>A0A2S5BEY7</accession>
<evidence type="ECO:0000256" key="3">
    <source>
        <dbReference type="ARBA" id="ARBA00022729"/>
    </source>
</evidence>
<gene>
    <name evidence="12" type="ORF">BMF94_1577</name>
</gene>
<reference evidence="12 13" key="1">
    <citation type="journal article" date="2018" name="Front. Microbiol.">
        <title>Prospects for Fungal Bioremediation of Acidic Radioactive Waste Sites: Characterization and Genome Sequence of Rhodotorula taiwanensis MD1149.</title>
        <authorList>
            <person name="Tkavc R."/>
            <person name="Matrosova V.Y."/>
            <person name="Grichenko O.E."/>
            <person name="Gostincar C."/>
            <person name="Volpe R.P."/>
            <person name="Klimenkova P."/>
            <person name="Gaidamakova E.K."/>
            <person name="Zhou C.E."/>
            <person name="Stewart B.J."/>
            <person name="Lyman M.G."/>
            <person name="Malfatti S.A."/>
            <person name="Rubinfeld B."/>
            <person name="Courtot M."/>
            <person name="Singh J."/>
            <person name="Dalgard C.L."/>
            <person name="Hamilton T."/>
            <person name="Frey K.G."/>
            <person name="Gunde-Cimerman N."/>
            <person name="Dugan L."/>
            <person name="Daly M.J."/>
        </authorList>
    </citation>
    <scope>NUCLEOTIDE SEQUENCE [LARGE SCALE GENOMIC DNA]</scope>
    <source>
        <strain evidence="12 13">MD1149</strain>
    </source>
</reference>
<feature type="chain" id="PRO_5015521878" description="Beta-hexosaminidase" evidence="9">
    <location>
        <begin position="20"/>
        <end position="568"/>
    </location>
</feature>
<dbReference type="EMBL" id="PJQD01000017">
    <property type="protein sequence ID" value="POY75348.1"/>
    <property type="molecule type" value="Genomic_DNA"/>
</dbReference>
<dbReference type="GO" id="GO:0030203">
    <property type="term" value="P:glycosaminoglycan metabolic process"/>
    <property type="evidence" value="ECO:0007669"/>
    <property type="project" value="TreeGrafter"/>
</dbReference>
<organism evidence="12 13">
    <name type="scientific">Rhodotorula taiwanensis</name>
    <dbReference type="NCBI Taxonomy" id="741276"/>
    <lineage>
        <taxon>Eukaryota</taxon>
        <taxon>Fungi</taxon>
        <taxon>Dikarya</taxon>
        <taxon>Basidiomycota</taxon>
        <taxon>Pucciniomycotina</taxon>
        <taxon>Microbotryomycetes</taxon>
        <taxon>Sporidiobolales</taxon>
        <taxon>Sporidiobolaceae</taxon>
        <taxon>Rhodotorula</taxon>
    </lineage>
</organism>
<dbReference type="PANTHER" id="PTHR22600:SF26">
    <property type="entry name" value="BETA-N-ACETYLHEXOSAMINIDASE"/>
    <property type="match status" value="1"/>
</dbReference>
<evidence type="ECO:0000259" key="11">
    <source>
        <dbReference type="Pfam" id="PF14845"/>
    </source>
</evidence>
<dbReference type="OrthoDB" id="428480at2759"/>
<dbReference type="STRING" id="741276.A0A2S5BEY7"/>
<evidence type="ECO:0000256" key="6">
    <source>
        <dbReference type="ARBA" id="ARBA00023295"/>
    </source>
</evidence>
<dbReference type="PIRSF" id="PIRSF001093">
    <property type="entry name" value="B-hxosamndse_ab_euk"/>
    <property type="match status" value="1"/>
</dbReference>
<dbReference type="FunFam" id="3.20.20.80:FF:000063">
    <property type="entry name" value="Beta-hexosaminidase"/>
    <property type="match status" value="1"/>
</dbReference>
<comment type="catalytic activity">
    <reaction evidence="1 7">
        <text>Hydrolysis of terminal non-reducing N-acetyl-D-hexosamine residues in N-acetyl-beta-D-hexosaminides.</text>
        <dbReference type="EC" id="3.2.1.52"/>
    </reaction>
</comment>
<keyword evidence="6 7" id="KW-0326">Glycosidase</keyword>
<dbReference type="Proteomes" id="UP000237144">
    <property type="component" value="Unassembled WGS sequence"/>
</dbReference>
<evidence type="ECO:0000259" key="10">
    <source>
        <dbReference type="Pfam" id="PF00728"/>
    </source>
</evidence>
<dbReference type="InterPro" id="IPR029019">
    <property type="entry name" value="HEX_eukaryotic_N"/>
</dbReference>
<dbReference type="PANTHER" id="PTHR22600">
    <property type="entry name" value="BETA-HEXOSAMINIDASE"/>
    <property type="match status" value="1"/>
</dbReference>
<dbReference type="Pfam" id="PF14845">
    <property type="entry name" value="Glycohydro_20b2"/>
    <property type="match status" value="1"/>
</dbReference>
<comment type="caution">
    <text evidence="12">The sequence shown here is derived from an EMBL/GenBank/DDBJ whole genome shotgun (WGS) entry which is preliminary data.</text>
</comment>
<evidence type="ECO:0000256" key="8">
    <source>
        <dbReference type="PIRSR" id="PIRSR001093-1"/>
    </source>
</evidence>
<comment type="similarity">
    <text evidence="2 7">Belongs to the glycosyl hydrolase 20 family.</text>
</comment>
<dbReference type="GO" id="GO:0004563">
    <property type="term" value="F:beta-N-acetylhexosaminidase activity"/>
    <property type="evidence" value="ECO:0007669"/>
    <property type="project" value="UniProtKB-EC"/>
</dbReference>
<evidence type="ECO:0000256" key="1">
    <source>
        <dbReference type="ARBA" id="ARBA00001231"/>
    </source>
</evidence>
<dbReference type="SUPFAM" id="SSF51445">
    <property type="entry name" value="(Trans)glycosidases"/>
    <property type="match status" value="1"/>
</dbReference>
<dbReference type="AlphaFoldDB" id="A0A2S5BEY7"/>
<sequence>MRWAVHLISTSLLTARAAALWPKPQRWERGSGFVRLAEGFRITSSLNQEPPDDLVNAIERTLKRIEHDWHQPLQVGRAEPDRLSVEAAPVLGTLQISLVDEAEVHSIAFETTRPYAQQNEAYKLTVSQDGVAELRANTTLGLLRGLETFSQLVFTLPESAEGRRDHIFYLRKVPMSIEDWPALPHRGFMLDTARNFYPVDAIDRNLQAMSYAKLNVFHWHVVDSQAWPLESATFPDLARYGAYSQDETYSASDVRHVVRYAASLGISVMLELDMPGHTASIASSFSDYIACHNQRPWSAYAAEPPAGQIKLGHSDAREFAKRLMHEAALMSSSPLLSSGGDEVNQRCYLEDPDTSAALEARNVSLDDLLGEFVEGVHSAIRKQGKTPVVWEEMVLNHELGLDADVVVMVWISSANVRAVADKGHTIVHAASDYFYLDCGAGAWLGNTPNGRSWCDPFKSWQKAYSFDPYHNLTKAQHRLVLGGETLLWSEQAGPENLDSIAWPRAAAAAEVFWTGGSLAEGRRRLQEALPRLHDWRYRAVARGIQAIPLQPHWCALRPGACDADEDPL</sequence>
<keyword evidence="13" id="KW-1185">Reference proteome</keyword>
<feature type="domain" description="Glycoside hydrolase family 20 catalytic" evidence="10">
    <location>
        <begin position="184"/>
        <end position="515"/>
    </location>
</feature>
<evidence type="ECO:0000313" key="13">
    <source>
        <dbReference type="Proteomes" id="UP000237144"/>
    </source>
</evidence>
<feature type="signal peptide" evidence="9">
    <location>
        <begin position="1"/>
        <end position="19"/>
    </location>
</feature>
<keyword evidence="5" id="KW-0325">Glycoprotein</keyword>
<dbReference type="GO" id="GO:0016020">
    <property type="term" value="C:membrane"/>
    <property type="evidence" value="ECO:0007669"/>
    <property type="project" value="TreeGrafter"/>
</dbReference>
<dbReference type="Pfam" id="PF00728">
    <property type="entry name" value="Glyco_hydro_20"/>
    <property type="match status" value="1"/>
</dbReference>
<feature type="active site" description="Proton donor" evidence="8">
    <location>
        <position position="342"/>
    </location>
</feature>
<name>A0A2S5BEY7_9BASI</name>
<evidence type="ECO:0000313" key="12">
    <source>
        <dbReference type="EMBL" id="POY75348.1"/>
    </source>
</evidence>
<dbReference type="Gene3D" id="3.20.20.80">
    <property type="entry name" value="Glycosidases"/>
    <property type="match status" value="1"/>
</dbReference>
<evidence type="ECO:0000256" key="5">
    <source>
        <dbReference type="ARBA" id="ARBA00023180"/>
    </source>
</evidence>
<evidence type="ECO:0000256" key="9">
    <source>
        <dbReference type="SAM" id="SignalP"/>
    </source>
</evidence>
<keyword evidence="4 7" id="KW-0378">Hydrolase</keyword>
<dbReference type="EC" id="3.2.1.52" evidence="7"/>
<evidence type="ECO:0000256" key="4">
    <source>
        <dbReference type="ARBA" id="ARBA00022801"/>
    </source>
</evidence>
<dbReference type="GO" id="GO:0005975">
    <property type="term" value="P:carbohydrate metabolic process"/>
    <property type="evidence" value="ECO:0007669"/>
    <property type="project" value="InterPro"/>
</dbReference>
<dbReference type="InterPro" id="IPR015883">
    <property type="entry name" value="Glyco_hydro_20_cat"/>
</dbReference>
<evidence type="ECO:0000256" key="2">
    <source>
        <dbReference type="ARBA" id="ARBA00006285"/>
    </source>
</evidence>
<keyword evidence="3 9" id="KW-0732">Signal</keyword>
<feature type="domain" description="Beta-hexosaminidase eukaryotic type N-terminal" evidence="11">
    <location>
        <begin position="20"/>
        <end position="152"/>
    </location>
</feature>
<dbReference type="InterPro" id="IPR029018">
    <property type="entry name" value="Hex-like_dom2"/>
</dbReference>
<dbReference type="PRINTS" id="PR00738">
    <property type="entry name" value="GLHYDRLASE20"/>
</dbReference>
<proteinExistence type="inferred from homology"/>
<protein>
    <recommendedName>
        <fullName evidence="7">Beta-hexosaminidase</fullName>
        <ecNumber evidence="7">3.2.1.52</ecNumber>
    </recommendedName>
</protein>